<feature type="compositionally biased region" description="Basic and acidic residues" evidence="1">
    <location>
        <begin position="20"/>
        <end position="30"/>
    </location>
</feature>
<proteinExistence type="predicted"/>
<evidence type="ECO:0000256" key="1">
    <source>
        <dbReference type="SAM" id="MobiDB-lite"/>
    </source>
</evidence>
<accession>A0ABP7JFN9</accession>
<evidence type="ECO:0000313" key="2">
    <source>
        <dbReference type="EMBL" id="GAA3843262.1"/>
    </source>
</evidence>
<evidence type="ECO:0008006" key="4">
    <source>
        <dbReference type="Google" id="ProtNLM"/>
    </source>
</evidence>
<organism evidence="2 3">
    <name type="scientific">Sphaerisporangium flaviroseum</name>
    <dbReference type="NCBI Taxonomy" id="509199"/>
    <lineage>
        <taxon>Bacteria</taxon>
        <taxon>Bacillati</taxon>
        <taxon>Actinomycetota</taxon>
        <taxon>Actinomycetes</taxon>
        <taxon>Streptosporangiales</taxon>
        <taxon>Streptosporangiaceae</taxon>
        <taxon>Sphaerisporangium</taxon>
    </lineage>
</organism>
<dbReference type="EMBL" id="BAAAZR010000054">
    <property type="protein sequence ID" value="GAA3843262.1"/>
    <property type="molecule type" value="Genomic_DNA"/>
</dbReference>
<feature type="region of interest" description="Disordered" evidence="1">
    <location>
        <begin position="1"/>
        <end position="51"/>
    </location>
</feature>
<protein>
    <recommendedName>
        <fullName evidence="4">Resolvase/invertase-type recombinase catalytic domain-containing protein</fullName>
    </recommendedName>
</protein>
<comment type="caution">
    <text evidence="2">The sequence shown here is derived from an EMBL/GenBank/DDBJ whole genome shotgun (WGS) entry which is preliminary data.</text>
</comment>
<reference evidence="3" key="1">
    <citation type="journal article" date="2019" name="Int. J. Syst. Evol. Microbiol.">
        <title>The Global Catalogue of Microorganisms (GCM) 10K type strain sequencing project: providing services to taxonomists for standard genome sequencing and annotation.</title>
        <authorList>
            <consortium name="The Broad Institute Genomics Platform"/>
            <consortium name="The Broad Institute Genome Sequencing Center for Infectious Disease"/>
            <person name="Wu L."/>
            <person name="Ma J."/>
        </authorList>
    </citation>
    <scope>NUCLEOTIDE SEQUENCE [LARGE SCALE GENOMIC DNA]</scope>
    <source>
        <strain evidence="3">JCM 16908</strain>
    </source>
</reference>
<dbReference type="Proteomes" id="UP001500888">
    <property type="component" value="Unassembled WGS sequence"/>
</dbReference>
<sequence>MPGAGRAHRTLPHPRPGPHLAEDRPRDIVRKTKNGLEAARKRGNVGGRRPVVDDDKRAAIIARRERGESIRTIAAGVKVFIGVVHKILTGTQRVVTAAEDSPR</sequence>
<feature type="compositionally biased region" description="Basic residues" evidence="1">
    <location>
        <begin position="1"/>
        <end position="12"/>
    </location>
</feature>
<evidence type="ECO:0000313" key="3">
    <source>
        <dbReference type="Proteomes" id="UP001500888"/>
    </source>
</evidence>
<keyword evidence="3" id="KW-1185">Reference proteome</keyword>
<gene>
    <name evidence="2" type="ORF">GCM10022226_77800</name>
</gene>
<name>A0ABP7JFN9_9ACTN</name>